<gene>
    <name evidence="2" type="ORF">Cco03nite_38110</name>
</gene>
<dbReference type="RefSeq" id="WP_203693452.1">
    <property type="nucleotide sequence ID" value="NZ_BONI01000030.1"/>
</dbReference>
<accession>A0A8J3P7I2</accession>
<reference evidence="2 3" key="1">
    <citation type="submission" date="2021-01" db="EMBL/GenBank/DDBJ databases">
        <title>Whole genome shotgun sequence of Catellatospora coxensis NBRC 107359.</title>
        <authorList>
            <person name="Komaki H."/>
            <person name="Tamura T."/>
        </authorList>
    </citation>
    <scope>NUCLEOTIDE SEQUENCE [LARGE SCALE GENOMIC DNA]</scope>
    <source>
        <strain evidence="2 3">NBRC 107359</strain>
    </source>
</reference>
<evidence type="ECO:0000313" key="3">
    <source>
        <dbReference type="Proteomes" id="UP000630887"/>
    </source>
</evidence>
<name>A0A8J3P7I2_9ACTN</name>
<dbReference type="EMBL" id="BONI01000030">
    <property type="protein sequence ID" value="GIG07111.1"/>
    <property type="molecule type" value="Genomic_DNA"/>
</dbReference>
<dbReference type="AlphaFoldDB" id="A0A8J3P7I2"/>
<organism evidence="2 3">
    <name type="scientific">Catellatospora coxensis</name>
    <dbReference type="NCBI Taxonomy" id="310354"/>
    <lineage>
        <taxon>Bacteria</taxon>
        <taxon>Bacillati</taxon>
        <taxon>Actinomycetota</taxon>
        <taxon>Actinomycetes</taxon>
        <taxon>Micromonosporales</taxon>
        <taxon>Micromonosporaceae</taxon>
        <taxon>Catellatospora</taxon>
    </lineage>
</organism>
<evidence type="ECO:0000256" key="1">
    <source>
        <dbReference type="SAM" id="Coils"/>
    </source>
</evidence>
<comment type="caution">
    <text evidence="2">The sequence shown here is derived from an EMBL/GenBank/DDBJ whole genome shotgun (WGS) entry which is preliminary data.</text>
</comment>
<keyword evidence="3" id="KW-1185">Reference proteome</keyword>
<keyword evidence="1" id="KW-0175">Coiled coil</keyword>
<sequence>MTEQAVHELWHEAHRFPVGPARFAAYDAALRHADAAGMRREAFTWRLSAMNEFHHHGDPARLFLAFSHCLQAWDTDPEATGRHDDRSLLWNFKWVVWSLPQFPEIPLDRTRAVLDDMEARYLRGGHSLHAVYQHRWLVAHHTGDPAADHWYDKLLTAPRDGLSDCAACVPSGQVRHLVSHGRDEEAIELGRPFSRGGCTEQPHWMLSELLLPYLRTGRHADAVDAHRFGYPRMRANRHHLDNIAAHLRFCGLSGNEARGLELIERHRGWLDAPSSPYTAMEFAAAAGQVLRRLAEAGHGDLPVAAVPGGPAASTVAQVGADVTALAREIAARFDARNGNTHVSSRVEGHLAAEPLTERLSMSVAVRSRERMTSAVGSLMDVVSEADARGDADTAATALLEAAHEQRRAERAHDALDSAEEALGRLSRAGRHDDVLRCRLLLWELYRDAHRWPEALEAVDAVLAAPALPADAPSRITLLLAAAKGDPDRDRAATRVTAAADEFESAGDPGAAFDALLALHRLVDEAAVERARKLAAGAPGDDDWRPRRARLALADARRLHLAGSYADAAMQAHDGTRLVSDGGPLHQRLARVEALALLRAGRAETAEPLARAAFEQDEQWETALLYAAVLHALGRDYTDLADDWPVDEDDFDELEGEILWR</sequence>
<dbReference type="Proteomes" id="UP000630887">
    <property type="component" value="Unassembled WGS sequence"/>
</dbReference>
<proteinExistence type="predicted"/>
<evidence type="ECO:0000313" key="2">
    <source>
        <dbReference type="EMBL" id="GIG07111.1"/>
    </source>
</evidence>
<feature type="coiled-coil region" evidence="1">
    <location>
        <begin position="401"/>
        <end position="428"/>
    </location>
</feature>
<protein>
    <submittedName>
        <fullName evidence="2">Uncharacterized protein</fullName>
    </submittedName>
</protein>